<sequence length="191" mass="21853">MSSRPRKASPEQTALLTAAFPARLRTEVAHIAEEICPSVMSGRGLSVIVQDESLTLPYRVQHGGGDSLSSKLDEPQALIYACIQSRHHDGHVRQRQIERLAAASEPWVVPFVVQLCSEYVVEILQDIEARLPLLDKRAYGTVLRGNPAFLDLAQQRMTSYWDCYYRLRWVRSETYVGFRLFKQFRDWQVSS</sequence>
<dbReference type="Proteomes" id="UP000285324">
    <property type="component" value="Unassembled WGS sequence"/>
</dbReference>
<dbReference type="RefSeq" id="WP_118932150.1">
    <property type="nucleotide sequence ID" value="NZ_CP061008.1"/>
</dbReference>
<dbReference type="AlphaFoldDB" id="A0A424WGK8"/>
<evidence type="ECO:0000313" key="2">
    <source>
        <dbReference type="Proteomes" id="UP000285324"/>
    </source>
</evidence>
<dbReference type="EMBL" id="QVXO01000008">
    <property type="protein sequence ID" value="RPJ92395.1"/>
    <property type="molecule type" value="Genomic_DNA"/>
</dbReference>
<dbReference type="OrthoDB" id="3578967at2"/>
<evidence type="ECO:0000313" key="1">
    <source>
        <dbReference type="EMBL" id="RPJ92395.1"/>
    </source>
</evidence>
<comment type="caution">
    <text evidence="1">The sequence shown here is derived from an EMBL/GenBank/DDBJ whole genome shotgun (WGS) entry which is preliminary data.</text>
</comment>
<gene>
    <name evidence="1" type="ORF">DY367_07775</name>
</gene>
<accession>A0A424WGK8</accession>
<name>A0A424WGK8_ALCXX</name>
<protein>
    <submittedName>
        <fullName evidence="1">Uncharacterized protein</fullName>
    </submittedName>
</protein>
<proteinExistence type="predicted"/>
<reference evidence="1 2" key="1">
    <citation type="submission" date="2018-08" db="EMBL/GenBank/DDBJ databases">
        <title>Achromobacter xylosoxidans Genome sequencing and assembly.</title>
        <authorList>
            <person name="Wang R."/>
            <person name="Rensing C."/>
            <person name="Li Y."/>
        </authorList>
    </citation>
    <scope>NUCLEOTIDE SEQUENCE [LARGE SCALE GENOMIC DNA]</scope>
    <source>
        <strain evidence="1 2">GD003A</strain>
    </source>
</reference>
<organism evidence="1 2">
    <name type="scientific">Alcaligenes xylosoxydans xylosoxydans</name>
    <name type="common">Achromobacter xylosoxidans</name>
    <dbReference type="NCBI Taxonomy" id="85698"/>
    <lineage>
        <taxon>Bacteria</taxon>
        <taxon>Pseudomonadati</taxon>
        <taxon>Pseudomonadota</taxon>
        <taxon>Betaproteobacteria</taxon>
        <taxon>Burkholderiales</taxon>
        <taxon>Alcaligenaceae</taxon>
        <taxon>Achromobacter</taxon>
    </lineage>
</organism>